<comment type="caution">
    <text evidence="3">The sequence shown here is derived from an EMBL/GenBank/DDBJ whole genome shotgun (WGS) entry which is preliminary data.</text>
</comment>
<dbReference type="PANTHER" id="PTHR15725">
    <property type="entry name" value="ZN-FINGER, C-X8-C-X5-C-X3-H TYPE-CONTAINING"/>
    <property type="match status" value="1"/>
</dbReference>
<accession>A0AAW0SB81</accession>
<proteinExistence type="predicted"/>
<evidence type="ECO:0000313" key="4">
    <source>
        <dbReference type="Proteomes" id="UP001487740"/>
    </source>
</evidence>
<feature type="domain" description="C3H1-type" evidence="2">
    <location>
        <begin position="35"/>
        <end position="61"/>
    </location>
</feature>
<protein>
    <recommendedName>
        <fullName evidence="2">C3H1-type domain-containing protein</fullName>
    </recommendedName>
</protein>
<keyword evidence="4" id="KW-1185">Reference proteome</keyword>
<keyword evidence="1" id="KW-0862">Zinc</keyword>
<name>A0AAW0SB81_SCYPA</name>
<evidence type="ECO:0000256" key="1">
    <source>
        <dbReference type="PROSITE-ProRule" id="PRU00723"/>
    </source>
</evidence>
<dbReference type="Pfam" id="PF15663">
    <property type="entry name" value="zf-CCCH_3"/>
    <property type="match status" value="1"/>
</dbReference>
<dbReference type="InterPro" id="IPR041686">
    <property type="entry name" value="Znf-CCCH_3"/>
</dbReference>
<dbReference type="AlphaFoldDB" id="A0AAW0SB81"/>
<keyword evidence="1" id="KW-0863">Zinc-finger</keyword>
<dbReference type="Gene3D" id="4.10.1000.10">
    <property type="entry name" value="Zinc finger, CCCH-type"/>
    <property type="match status" value="1"/>
</dbReference>
<organism evidence="3 4">
    <name type="scientific">Scylla paramamosain</name>
    <name type="common">Mud crab</name>
    <dbReference type="NCBI Taxonomy" id="85552"/>
    <lineage>
        <taxon>Eukaryota</taxon>
        <taxon>Metazoa</taxon>
        <taxon>Ecdysozoa</taxon>
        <taxon>Arthropoda</taxon>
        <taxon>Crustacea</taxon>
        <taxon>Multicrustacea</taxon>
        <taxon>Malacostraca</taxon>
        <taxon>Eumalacostraca</taxon>
        <taxon>Eucarida</taxon>
        <taxon>Decapoda</taxon>
        <taxon>Pleocyemata</taxon>
        <taxon>Brachyura</taxon>
        <taxon>Eubrachyura</taxon>
        <taxon>Portunoidea</taxon>
        <taxon>Portunidae</taxon>
        <taxon>Portuninae</taxon>
        <taxon>Scylla</taxon>
    </lineage>
</organism>
<dbReference type="GO" id="GO:0008270">
    <property type="term" value="F:zinc ion binding"/>
    <property type="evidence" value="ECO:0007669"/>
    <property type="project" value="UniProtKB-KW"/>
</dbReference>
<feature type="zinc finger region" description="C3H1-type" evidence="1">
    <location>
        <begin position="7"/>
        <end position="33"/>
    </location>
</feature>
<dbReference type="Proteomes" id="UP001487740">
    <property type="component" value="Unassembled WGS sequence"/>
</dbReference>
<reference evidence="3 4" key="1">
    <citation type="submission" date="2023-03" db="EMBL/GenBank/DDBJ databases">
        <title>High-quality genome of Scylla paramamosain provides insights in environmental adaptation.</title>
        <authorList>
            <person name="Zhang L."/>
        </authorList>
    </citation>
    <scope>NUCLEOTIDE SEQUENCE [LARGE SCALE GENOMIC DNA]</scope>
    <source>
        <strain evidence="3">LZ_2023a</strain>
        <tissue evidence="3">Muscle</tissue>
    </source>
</reference>
<dbReference type="PANTHER" id="PTHR15725:SF14">
    <property type="entry name" value="ZINC FINGER CCCH DOMAIN-CONTAINING PROTEIN 11A"/>
    <property type="match status" value="1"/>
</dbReference>
<dbReference type="InterPro" id="IPR000571">
    <property type="entry name" value="Znf_CCCH"/>
</dbReference>
<gene>
    <name evidence="3" type="ORF">O3P69_017394</name>
</gene>
<dbReference type="EMBL" id="JARAKH010004395">
    <property type="protein sequence ID" value="KAK8372105.1"/>
    <property type="molecule type" value="Genomic_DNA"/>
</dbReference>
<feature type="zinc finger region" description="C3H1-type" evidence="1">
    <location>
        <begin position="35"/>
        <end position="61"/>
    </location>
</feature>
<keyword evidence="1" id="KW-0479">Metal-binding</keyword>
<feature type="domain" description="C3H1-type" evidence="2">
    <location>
        <begin position="7"/>
        <end position="33"/>
    </location>
</feature>
<evidence type="ECO:0000313" key="3">
    <source>
        <dbReference type="EMBL" id="KAK8372105.1"/>
    </source>
</evidence>
<dbReference type="PROSITE" id="PS50103">
    <property type="entry name" value="ZF_C3H1"/>
    <property type="match status" value="2"/>
</dbReference>
<sequence length="69" mass="8155">MMGERVGKDNDCYFYYYSSCSKGEMCKFRHEPAALRNETVCLYWRSGKCRRDKCIFRHMEIAVSAPDLT</sequence>
<evidence type="ECO:0000259" key="2">
    <source>
        <dbReference type="PROSITE" id="PS50103"/>
    </source>
</evidence>
<dbReference type="SMART" id="SM00356">
    <property type="entry name" value="ZnF_C3H1"/>
    <property type="match status" value="2"/>
</dbReference>